<gene>
    <name evidence="1" type="ordered locus">swp_3503</name>
</gene>
<accession>B8CQ68</accession>
<dbReference type="Proteomes" id="UP000000753">
    <property type="component" value="Chromosome"/>
</dbReference>
<dbReference type="HOGENOM" id="CLU_3391307_0_0_6"/>
<dbReference type="KEGG" id="swp:swp_3503"/>
<reference evidence="1 2" key="1">
    <citation type="journal article" date="2008" name="PLoS ONE">
        <title>Environmental adaptation: genomic analysis of the piezotolerant and psychrotolerant deep-sea iron reducing bacterium Shewanella piezotolerans WP3.</title>
        <authorList>
            <person name="Wang F."/>
            <person name="Wang J."/>
            <person name="Jian H."/>
            <person name="Zhang B."/>
            <person name="Li S."/>
            <person name="Wang F."/>
            <person name="Zeng X."/>
            <person name="Gao L."/>
            <person name="Bartlett D.H."/>
            <person name="Yu J."/>
            <person name="Hu S."/>
            <person name="Xiao X."/>
        </authorList>
    </citation>
    <scope>NUCLEOTIDE SEQUENCE [LARGE SCALE GENOMIC DNA]</scope>
    <source>
        <strain evidence="2">WP3 / JCM 13877</strain>
    </source>
</reference>
<dbReference type="EMBL" id="CP000472">
    <property type="protein sequence ID" value="ACJ30197.1"/>
    <property type="molecule type" value="Genomic_DNA"/>
</dbReference>
<evidence type="ECO:0000313" key="2">
    <source>
        <dbReference type="Proteomes" id="UP000000753"/>
    </source>
</evidence>
<sequence length="32" mass="3671">MKVVLLIIQLDAMKRQVLPHDFAEAGKHCPRI</sequence>
<evidence type="ECO:0000313" key="1">
    <source>
        <dbReference type="EMBL" id="ACJ30197.1"/>
    </source>
</evidence>
<proteinExistence type="predicted"/>
<organism evidence="1 2">
    <name type="scientific">Shewanella piezotolerans (strain WP3 / JCM 13877)</name>
    <dbReference type="NCBI Taxonomy" id="225849"/>
    <lineage>
        <taxon>Bacteria</taxon>
        <taxon>Pseudomonadati</taxon>
        <taxon>Pseudomonadota</taxon>
        <taxon>Gammaproteobacteria</taxon>
        <taxon>Alteromonadales</taxon>
        <taxon>Shewanellaceae</taxon>
        <taxon>Shewanella</taxon>
    </lineage>
</organism>
<dbReference type="AlphaFoldDB" id="B8CQ68"/>
<name>B8CQ68_SHEPW</name>
<keyword evidence="2" id="KW-1185">Reference proteome</keyword>
<protein>
    <submittedName>
        <fullName evidence="1">Uncharacterized protein</fullName>
    </submittedName>
</protein>